<keyword evidence="1" id="KW-0328">Glycosyltransferase</keyword>
<evidence type="ECO:0000259" key="3">
    <source>
        <dbReference type="PROSITE" id="PS51065"/>
    </source>
</evidence>
<comment type="caution">
    <text evidence="4">The sequence shown here is derived from an EMBL/GenBank/DDBJ whole genome shotgun (WGS) entry which is preliminary data.</text>
</comment>
<dbReference type="SUPFAM" id="SSF49899">
    <property type="entry name" value="Concanavalin A-like lectins/glucanases"/>
    <property type="match status" value="2"/>
</dbReference>
<evidence type="ECO:0000256" key="1">
    <source>
        <dbReference type="RuleBase" id="RU362114"/>
    </source>
</evidence>
<protein>
    <recommendedName>
        <fullName evidence="1">Poly [ADP-ribose] polymerase</fullName>
        <shortName evidence="1">PARP</shortName>
        <ecNumber evidence="1">2.4.2.-</ecNumber>
    </recommendedName>
</protein>
<keyword evidence="5" id="KW-1185">Reference proteome</keyword>
<accession>A0AAD9NQH0</accession>
<dbReference type="AlphaFoldDB" id="A0AAD9NQH0"/>
<feature type="domain" description="PARP catalytic" evidence="2">
    <location>
        <begin position="383"/>
        <end position="626"/>
    </location>
</feature>
<dbReference type="InterPro" id="IPR012317">
    <property type="entry name" value="Poly(ADP-ribose)pol_cat_dom"/>
</dbReference>
<proteinExistence type="predicted"/>
<evidence type="ECO:0000313" key="5">
    <source>
        <dbReference type="Proteomes" id="UP001209878"/>
    </source>
</evidence>
<name>A0AAD9NQH0_RIDPI</name>
<dbReference type="GO" id="GO:0061630">
    <property type="term" value="F:ubiquitin protein ligase activity"/>
    <property type="evidence" value="ECO:0007669"/>
    <property type="project" value="TreeGrafter"/>
</dbReference>
<feature type="domain" description="NHR" evidence="3">
    <location>
        <begin position="1"/>
        <end position="168"/>
    </location>
</feature>
<dbReference type="PROSITE" id="PS51059">
    <property type="entry name" value="PARP_CATALYTIC"/>
    <property type="match status" value="1"/>
</dbReference>
<dbReference type="InterPro" id="IPR043136">
    <property type="entry name" value="B30.2/SPRY_sf"/>
</dbReference>
<gene>
    <name evidence="4" type="ORF">NP493_518g01017</name>
</gene>
<dbReference type="Pfam" id="PF07177">
    <property type="entry name" value="Neuralized"/>
    <property type="match status" value="2"/>
</dbReference>
<feature type="domain" description="NHR" evidence="3">
    <location>
        <begin position="179"/>
        <end position="345"/>
    </location>
</feature>
<dbReference type="InterPro" id="IPR013320">
    <property type="entry name" value="ConA-like_dom_sf"/>
</dbReference>
<keyword evidence="1" id="KW-0808">Transferase</keyword>
<evidence type="ECO:0000259" key="2">
    <source>
        <dbReference type="PROSITE" id="PS51059"/>
    </source>
</evidence>
<keyword evidence="1" id="KW-0520">NAD</keyword>
<organism evidence="4 5">
    <name type="scientific">Ridgeia piscesae</name>
    <name type="common">Tubeworm</name>
    <dbReference type="NCBI Taxonomy" id="27915"/>
    <lineage>
        <taxon>Eukaryota</taxon>
        <taxon>Metazoa</taxon>
        <taxon>Spiralia</taxon>
        <taxon>Lophotrochozoa</taxon>
        <taxon>Annelida</taxon>
        <taxon>Polychaeta</taxon>
        <taxon>Sedentaria</taxon>
        <taxon>Canalipalpata</taxon>
        <taxon>Sabellida</taxon>
        <taxon>Siboglinidae</taxon>
        <taxon>Ridgeia</taxon>
    </lineage>
</organism>
<sequence length="626" mass="69386">MATFHKRVGSLVVLSHERRTAHRTRETDEFADGTVFSAKPLQNGQLFEVQIDRKMASGWTGSLEIGVTAQNPDGLKIAHSLSDITKDIWVLSGCSVTHDGDTIIKAYGVDLDELKEGDSVGVMRTAGGELHFYVNGADKGKAAVAIPSTVYAAVDVIGQCVQVSVVRGPIAETDEVVQKLQFDARCGSKAEVVNGQSTALRPNPKDDFSDGVVLTNRILRSDEHFEVKLDEMVAIWTGSLAIGVTTHMPSTLDFPPTMTEQSTGTWMLTGDGVSHNGVVVKEKYGQRLDGLTQGDRVGVVRKDDKTLHFTINGGDQGEAATNVPAAIYGIVDLFANAAQVTIVDHSEMLFKTRSAYLRHYAAQPIELPKNWKSSMSLDEETAETTPVEKDVSDAIKKLVELTWDYDHVGQGRDARNLKHSRIEVTKVKQIESTRLYKEYERQRKAFCERAAKEDFPKVSRDRGEGDVVTSVHGISLLDDQLIPEINEHFLFHGSKSEFVDAILKQGIDFRLGNPGMFGKGAYFCEMTTKADQYTDSSKARKSGEHFMVLAKVILGHSYIAKQTNNSLKRPPCLYDCSGKCEHAKNEFYDSVMGTHADAGRRLLFREFILFEEKQCYPAYIITYVRK</sequence>
<dbReference type="GO" id="GO:0003950">
    <property type="term" value="F:NAD+ poly-ADP-ribosyltransferase activity"/>
    <property type="evidence" value="ECO:0007669"/>
    <property type="project" value="UniProtKB-UniRule"/>
</dbReference>
<dbReference type="InterPro" id="IPR037962">
    <property type="entry name" value="Neuralized"/>
</dbReference>
<evidence type="ECO:0000313" key="4">
    <source>
        <dbReference type="EMBL" id="KAK2179032.1"/>
    </source>
</evidence>
<dbReference type="PANTHER" id="PTHR12429:SF14">
    <property type="entry name" value="NEURALIZED-LIKE PROTEIN 4"/>
    <property type="match status" value="1"/>
</dbReference>
<dbReference type="CDD" id="cd12887">
    <property type="entry name" value="SPRY_NHR_like"/>
    <property type="match status" value="2"/>
</dbReference>
<dbReference type="SUPFAM" id="SSF56399">
    <property type="entry name" value="ADP-ribosylation"/>
    <property type="match status" value="1"/>
</dbReference>
<dbReference type="Proteomes" id="UP001209878">
    <property type="component" value="Unassembled WGS sequence"/>
</dbReference>
<dbReference type="EC" id="2.4.2.-" evidence="1"/>
<reference evidence="4" key="1">
    <citation type="journal article" date="2023" name="Mol. Biol. Evol.">
        <title>Third-Generation Sequencing Reveals the Adaptive Role of the Epigenome in Three Deep-Sea Polychaetes.</title>
        <authorList>
            <person name="Perez M."/>
            <person name="Aroh O."/>
            <person name="Sun Y."/>
            <person name="Lan Y."/>
            <person name="Juniper S.K."/>
            <person name="Young C.R."/>
            <person name="Angers B."/>
            <person name="Qian P.Y."/>
        </authorList>
    </citation>
    <scope>NUCLEOTIDE SEQUENCE</scope>
    <source>
        <strain evidence="4">R07B-5</strain>
    </source>
</reference>
<dbReference type="PANTHER" id="PTHR12429">
    <property type="entry name" value="NEURALIZED"/>
    <property type="match status" value="1"/>
</dbReference>
<dbReference type="Gene3D" id="2.60.120.920">
    <property type="match status" value="2"/>
</dbReference>
<dbReference type="Pfam" id="PF00644">
    <property type="entry name" value="PARP"/>
    <property type="match status" value="1"/>
</dbReference>
<dbReference type="PROSITE" id="PS51065">
    <property type="entry name" value="NHR"/>
    <property type="match status" value="2"/>
</dbReference>
<dbReference type="EMBL" id="JAODUO010000518">
    <property type="protein sequence ID" value="KAK2179032.1"/>
    <property type="molecule type" value="Genomic_DNA"/>
</dbReference>
<dbReference type="InterPro" id="IPR006573">
    <property type="entry name" value="NHR_dom"/>
</dbReference>
<dbReference type="FunFam" id="2.60.120.920:FF:000001">
    <property type="entry name" value="neuralized-like protein 4 isoform X1"/>
    <property type="match status" value="2"/>
</dbReference>
<dbReference type="SMART" id="SM00588">
    <property type="entry name" value="NEUZ"/>
    <property type="match status" value="2"/>
</dbReference>
<dbReference type="Gene3D" id="3.90.228.10">
    <property type="match status" value="1"/>
</dbReference>